<dbReference type="AlphaFoldDB" id="A0A9D2HW27"/>
<accession>A0A9D2HW27</accession>
<feature type="transmembrane region" description="Helical" evidence="1">
    <location>
        <begin position="72"/>
        <end position="89"/>
    </location>
</feature>
<evidence type="ECO:0000313" key="3">
    <source>
        <dbReference type="Proteomes" id="UP000823862"/>
    </source>
</evidence>
<sequence>MQTTPLLKASGRLPDARRYKIVFIIWLVISPCLLIFWERIAWPRNLFECLVSVYFIWGLWQYARFKGSRSSAFMWLIGLMLATMLFGFMDDKKASEMDDGQLLLALLSPILLVALYVAMFNTGMALRKIREKYMSCVIFAYLGFAALVHVGAVLVYYQYKTMPVGIDAMFYWVSYASSACFNFLCCRFFLLKEKQEEGRRMQAGGR</sequence>
<feature type="transmembrane region" description="Helical" evidence="1">
    <location>
        <begin position="169"/>
        <end position="190"/>
    </location>
</feature>
<feature type="transmembrane region" description="Helical" evidence="1">
    <location>
        <begin position="43"/>
        <end position="60"/>
    </location>
</feature>
<organism evidence="2 3">
    <name type="scientific">Candidatus Bacteroides avicola</name>
    <dbReference type="NCBI Taxonomy" id="2838468"/>
    <lineage>
        <taxon>Bacteria</taxon>
        <taxon>Pseudomonadati</taxon>
        <taxon>Bacteroidota</taxon>
        <taxon>Bacteroidia</taxon>
        <taxon>Bacteroidales</taxon>
        <taxon>Bacteroidaceae</taxon>
        <taxon>Bacteroides</taxon>
    </lineage>
</organism>
<reference evidence="2" key="2">
    <citation type="submission" date="2021-04" db="EMBL/GenBank/DDBJ databases">
        <authorList>
            <person name="Gilroy R."/>
        </authorList>
    </citation>
    <scope>NUCLEOTIDE SEQUENCE</scope>
    <source>
        <strain evidence="2">ChiHjej12B11-9795</strain>
    </source>
</reference>
<proteinExistence type="predicted"/>
<comment type="caution">
    <text evidence="2">The sequence shown here is derived from an EMBL/GenBank/DDBJ whole genome shotgun (WGS) entry which is preliminary data.</text>
</comment>
<feature type="transmembrane region" description="Helical" evidence="1">
    <location>
        <begin position="133"/>
        <end position="157"/>
    </location>
</feature>
<keyword evidence="1" id="KW-0472">Membrane</keyword>
<reference evidence="2" key="1">
    <citation type="journal article" date="2021" name="PeerJ">
        <title>Extensive microbial diversity within the chicken gut microbiome revealed by metagenomics and culture.</title>
        <authorList>
            <person name="Gilroy R."/>
            <person name="Ravi A."/>
            <person name="Getino M."/>
            <person name="Pursley I."/>
            <person name="Horton D.L."/>
            <person name="Alikhan N.F."/>
            <person name="Baker D."/>
            <person name="Gharbi K."/>
            <person name="Hall N."/>
            <person name="Watson M."/>
            <person name="Adriaenssens E.M."/>
            <person name="Foster-Nyarko E."/>
            <person name="Jarju S."/>
            <person name="Secka A."/>
            <person name="Antonio M."/>
            <person name="Oren A."/>
            <person name="Chaudhuri R.R."/>
            <person name="La Ragione R."/>
            <person name="Hildebrand F."/>
            <person name="Pallen M.J."/>
        </authorList>
    </citation>
    <scope>NUCLEOTIDE SEQUENCE</scope>
    <source>
        <strain evidence="2">ChiHjej12B11-9795</strain>
    </source>
</reference>
<feature type="transmembrane region" description="Helical" evidence="1">
    <location>
        <begin position="21"/>
        <end position="37"/>
    </location>
</feature>
<keyword evidence="1" id="KW-0812">Transmembrane</keyword>
<evidence type="ECO:0008006" key="4">
    <source>
        <dbReference type="Google" id="ProtNLM"/>
    </source>
</evidence>
<protein>
    <recommendedName>
        <fullName evidence="4">Transmembrane protein</fullName>
    </recommendedName>
</protein>
<dbReference type="EMBL" id="DWZI01000014">
    <property type="protein sequence ID" value="HJA85137.1"/>
    <property type="molecule type" value="Genomic_DNA"/>
</dbReference>
<gene>
    <name evidence="2" type="ORF">H9950_02875</name>
</gene>
<evidence type="ECO:0000313" key="2">
    <source>
        <dbReference type="EMBL" id="HJA85137.1"/>
    </source>
</evidence>
<keyword evidence="1" id="KW-1133">Transmembrane helix</keyword>
<evidence type="ECO:0000256" key="1">
    <source>
        <dbReference type="SAM" id="Phobius"/>
    </source>
</evidence>
<name>A0A9D2HW27_9BACE</name>
<feature type="transmembrane region" description="Helical" evidence="1">
    <location>
        <begin position="101"/>
        <end position="121"/>
    </location>
</feature>
<dbReference type="Proteomes" id="UP000823862">
    <property type="component" value="Unassembled WGS sequence"/>
</dbReference>